<dbReference type="InterPro" id="IPR022665">
    <property type="entry name" value="MeAsp_NH4-lyase_N"/>
</dbReference>
<comment type="pathway">
    <text evidence="3">Amino-acid degradation; L-glutamate degradation via mesaconate pathway; acetate and pyruvate from L-glutamate: step 2/4.</text>
</comment>
<evidence type="ECO:0000259" key="14">
    <source>
        <dbReference type="Pfam" id="PF07476"/>
    </source>
</evidence>
<name>A0A2Z4AIV6_9BACT</name>
<feature type="domain" description="Methylaspartate ammonia-lyase C-terminal" evidence="14">
    <location>
        <begin position="164"/>
        <end position="406"/>
    </location>
</feature>
<dbReference type="NCBIfam" id="TIGR01502">
    <property type="entry name" value="B_methylAsp_ase"/>
    <property type="match status" value="1"/>
</dbReference>
<dbReference type="InterPro" id="IPR006395">
    <property type="entry name" value="Me_Asp_am_lyase"/>
</dbReference>
<protein>
    <recommendedName>
        <fullName evidence="6">methylaspartate ammonia-lyase</fullName>
        <ecNumber evidence="6">4.3.1.2</ecNumber>
    </recommendedName>
</protein>
<evidence type="ECO:0000256" key="10">
    <source>
        <dbReference type="PIRSR" id="PIRSR017107-1"/>
    </source>
</evidence>
<dbReference type="KEGG" id="mtar:DF168_01552"/>
<feature type="active site" description="Proton acceptor" evidence="10">
    <location>
        <position position="328"/>
    </location>
</feature>
<evidence type="ECO:0000256" key="12">
    <source>
        <dbReference type="PIRSR" id="PIRSR017107-4"/>
    </source>
</evidence>
<dbReference type="Gene3D" id="3.20.20.120">
    <property type="entry name" value="Enolase-like C-terminal domain"/>
    <property type="match status" value="1"/>
</dbReference>
<feature type="binding site" evidence="12">
    <location>
        <position position="304"/>
    </location>
    <ligand>
        <name>Mg(2+)</name>
        <dbReference type="ChEBI" id="CHEBI:18420"/>
    </ligand>
</feature>
<dbReference type="Pfam" id="PF05034">
    <property type="entry name" value="MAAL_N"/>
    <property type="match status" value="1"/>
</dbReference>
<keyword evidence="7 12" id="KW-0479">Metal-binding</keyword>
<evidence type="ECO:0000256" key="6">
    <source>
        <dbReference type="ARBA" id="ARBA00012993"/>
    </source>
</evidence>
<dbReference type="InterPro" id="IPR029017">
    <property type="entry name" value="Enolase-like_N"/>
</dbReference>
<evidence type="ECO:0000256" key="4">
    <source>
        <dbReference type="ARBA" id="ARBA00009954"/>
    </source>
</evidence>
<organism evidence="15 16">
    <name type="scientific">Candidatus Moanibacter tarae</name>
    <dbReference type="NCBI Taxonomy" id="2200854"/>
    <lineage>
        <taxon>Bacteria</taxon>
        <taxon>Pseudomonadati</taxon>
        <taxon>Verrucomicrobiota</taxon>
        <taxon>Opitutia</taxon>
        <taxon>Puniceicoccales</taxon>
        <taxon>Puniceicoccales incertae sedis</taxon>
        <taxon>Candidatus Moanibacter</taxon>
    </lineage>
</organism>
<keyword evidence="8 12" id="KW-0460">Magnesium</keyword>
<dbReference type="GO" id="GO:0046872">
    <property type="term" value="F:metal ion binding"/>
    <property type="evidence" value="ECO:0007669"/>
    <property type="project" value="UniProtKB-KW"/>
</dbReference>
<dbReference type="Gene3D" id="3.30.390.10">
    <property type="entry name" value="Enolase-like, N-terminal domain"/>
    <property type="match status" value="1"/>
</dbReference>
<dbReference type="Pfam" id="PF07476">
    <property type="entry name" value="MAAL_C"/>
    <property type="match status" value="1"/>
</dbReference>
<proteinExistence type="inferred from homology"/>
<sequence length="410" mass="45016">MKIEKAIVVHGMGGYYNDDLEAIRAGAEKDGFVYLGDPCSPGFRSIREPNDAACFVLLLDSGHTVWGDATSVCYASAGGRRGRFDVEEQLPFLSDICELLQGWDVSGFFEMSDNLEEQDFDSRLHLPAVMYGISQALLEACALSQKMTPAEVVAKELGVEAPDAKIPIYIQSDDRKNVVDKGILKQADTLPHGVINDVETTFGCEGELLKEYIGWIVERIEKFGEEGYNPEIHLDVYGLPGKVFEHDPDQIADYLSELHKVASPLDLCIETPVIMETRQAQIDMLGKIKYAISERGSPVNLVVDEHANGLGDIREFIKAGVVDMINVKSPDLGSIANTARAIRECWSGNVRPILGGSCAETDQSARMIAHVALAARPAWVMARPGLGVDEGMQIVYNEMVRTLAIIEARR</sequence>
<evidence type="ECO:0000259" key="13">
    <source>
        <dbReference type="Pfam" id="PF05034"/>
    </source>
</evidence>
<dbReference type="SUPFAM" id="SSF54826">
    <property type="entry name" value="Enolase N-terminal domain-like"/>
    <property type="match status" value="1"/>
</dbReference>
<feature type="domain" description="Methylaspartate ammonia-lyase N-terminal" evidence="13">
    <location>
        <begin position="1"/>
        <end position="157"/>
    </location>
</feature>
<dbReference type="EMBL" id="CP029803">
    <property type="protein sequence ID" value="AWT60344.1"/>
    <property type="molecule type" value="Genomic_DNA"/>
</dbReference>
<evidence type="ECO:0000256" key="2">
    <source>
        <dbReference type="ARBA" id="ARBA00001946"/>
    </source>
</evidence>
<dbReference type="Proteomes" id="UP000247465">
    <property type="component" value="Chromosome"/>
</dbReference>
<feature type="binding site" evidence="12">
    <location>
        <position position="235"/>
    </location>
    <ligand>
        <name>Mg(2+)</name>
        <dbReference type="ChEBI" id="CHEBI:18420"/>
    </ligand>
</feature>
<gene>
    <name evidence="15" type="ORF">DF168_01552</name>
</gene>
<reference evidence="15 16" key="1">
    <citation type="submission" date="2018-06" db="EMBL/GenBank/DDBJ databases">
        <title>Draft Genome Sequence of a Novel Marine Bacterium Related to the Verrucomicrobia.</title>
        <authorList>
            <person name="Vosseberg J."/>
            <person name="Martijn J."/>
            <person name="Ettema T.J.G."/>
        </authorList>
    </citation>
    <scope>NUCLEOTIDE SEQUENCE [LARGE SCALE GENOMIC DNA]</scope>
    <source>
        <strain evidence="15">TARA_B100001123</strain>
    </source>
</reference>
<dbReference type="PANTHER" id="PTHR48073">
    <property type="entry name" value="O-SUCCINYLBENZOATE SYNTHASE-RELATED"/>
    <property type="match status" value="1"/>
</dbReference>
<feature type="site" description="Transition state stabilizer" evidence="11">
    <location>
        <position position="192"/>
    </location>
</feature>
<dbReference type="SUPFAM" id="SSF51604">
    <property type="entry name" value="Enolase C-terminal domain-like"/>
    <property type="match status" value="1"/>
</dbReference>
<evidence type="ECO:0000256" key="8">
    <source>
        <dbReference type="ARBA" id="ARBA00022842"/>
    </source>
</evidence>
<dbReference type="SFLD" id="SFLDF00007">
    <property type="entry name" value="methylaspartate_ammonia-lyase"/>
    <property type="match status" value="1"/>
</dbReference>
<comment type="similarity">
    <text evidence="4">Belongs to the methylaspartate ammonia-lyase family.</text>
</comment>
<comment type="cofactor">
    <cofactor evidence="2 12">
        <name>Mg(2+)</name>
        <dbReference type="ChEBI" id="CHEBI:18420"/>
    </cofactor>
</comment>
<evidence type="ECO:0000256" key="3">
    <source>
        <dbReference type="ARBA" id="ARBA00004675"/>
    </source>
</evidence>
<dbReference type="GO" id="GO:0050096">
    <property type="term" value="F:methylaspartate ammonia-lyase activity"/>
    <property type="evidence" value="ECO:0007669"/>
    <property type="project" value="UniProtKB-EC"/>
</dbReference>
<evidence type="ECO:0000256" key="9">
    <source>
        <dbReference type="ARBA" id="ARBA00023239"/>
    </source>
</evidence>
<comment type="subunit">
    <text evidence="5">Homodimer.</text>
</comment>
<dbReference type="EC" id="4.3.1.2" evidence="6"/>
<dbReference type="GO" id="GO:0019553">
    <property type="term" value="P:L-glutamate catabolic process via L-citramalate"/>
    <property type="evidence" value="ECO:0007669"/>
    <property type="project" value="UniProtKB-UniPathway"/>
</dbReference>
<evidence type="ECO:0000313" key="15">
    <source>
        <dbReference type="EMBL" id="AWT60344.1"/>
    </source>
</evidence>
<evidence type="ECO:0000256" key="11">
    <source>
        <dbReference type="PIRSR" id="PIRSR017107-3"/>
    </source>
</evidence>
<feature type="binding site" evidence="12">
    <location>
        <position position="270"/>
    </location>
    <ligand>
        <name>Mg(2+)</name>
        <dbReference type="ChEBI" id="CHEBI:18420"/>
    </ligand>
</feature>
<evidence type="ECO:0000256" key="1">
    <source>
        <dbReference type="ARBA" id="ARBA00000789"/>
    </source>
</evidence>
<evidence type="ECO:0000256" key="5">
    <source>
        <dbReference type="ARBA" id="ARBA00011738"/>
    </source>
</evidence>
<dbReference type="UniPathway" id="UPA00561">
    <property type="reaction ID" value="UER00618"/>
</dbReference>
<keyword evidence="9 15" id="KW-0456">Lyase</keyword>
<comment type="catalytic activity">
    <reaction evidence="1">
        <text>(2S,3S)-3-methyl-L-aspartate = mesaconate + NH4(+)</text>
        <dbReference type="Rhea" id="RHEA:12829"/>
        <dbReference type="ChEBI" id="CHEBI:28938"/>
        <dbReference type="ChEBI" id="CHEBI:36986"/>
        <dbReference type="ChEBI" id="CHEBI:58724"/>
        <dbReference type="EC" id="4.3.1.2"/>
    </reaction>
</comment>
<dbReference type="SFLD" id="SFLDS00001">
    <property type="entry name" value="Enolase"/>
    <property type="match status" value="1"/>
</dbReference>
<dbReference type="PANTHER" id="PTHR48073:SF2">
    <property type="entry name" value="O-SUCCINYLBENZOATE SYNTHASE"/>
    <property type="match status" value="1"/>
</dbReference>
<evidence type="ECO:0000256" key="7">
    <source>
        <dbReference type="ARBA" id="ARBA00022723"/>
    </source>
</evidence>
<dbReference type="InterPro" id="IPR036849">
    <property type="entry name" value="Enolase-like_C_sf"/>
</dbReference>
<accession>A0A2Z4AIV6</accession>
<dbReference type="AlphaFoldDB" id="A0A2Z4AIV6"/>
<dbReference type="InterPro" id="IPR022662">
    <property type="entry name" value="MeAsp_NH4-lyase_C"/>
</dbReference>
<dbReference type="SFLD" id="SFLDG00151">
    <property type="entry name" value="methylaspartate_ammonia-lyase"/>
    <property type="match status" value="1"/>
</dbReference>
<dbReference type="PIRSF" id="PIRSF017107">
    <property type="entry name" value="MAL"/>
    <property type="match status" value="1"/>
</dbReference>
<evidence type="ECO:0000313" key="16">
    <source>
        <dbReference type="Proteomes" id="UP000247465"/>
    </source>
</evidence>